<evidence type="ECO:0000256" key="4">
    <source>
        <dbReference type="ARBA" id="ARBA00047960"/>
    </source>
</evidence>
<keyword evidence="8" id="KW-1185">Reference proteome</keyword>
<dbReference type="PRINTS" id="PR01625">
    <property type="entry name" value="GSTRNSFRASEO"/>
</dbReference>
<dbReference type="SUPFAM" id="SSF47616">
    <property type="entry name" value="GST C-terminal domain-like"/>
    <property type="match status" value="1"/>
</dbReference>
<evidence type="ECO:0000259" key="6">
    <source>
        <dbReference type="PROSITE" id="PS50405"/>
    </source>
</evidence>
<dbReference type="HOGENOM" id="CLU_011226_9_3_3"/>
<dbReference type="Gene3D" id="1.20.1050.10">
    <property type="match status" value="1"/>
</dbReference>
<dbReference type="eggNOG" id="COG0625">
    <property type="taxonomic scope" value="Bacteria"/>
</dbReference>
<proteinExistence type="predicted"/>
<name>K9VYI3_9CYAN</name>
<dbReference type="KEGG" id="cep:Cri9333_1664"/>
<dbReference type="InterPro" id="IPR050983">
    <property type="entry name" value="GST_Omega/HSP26"/>
</dbReference>
<dbReference type="InterPro" id="IPR005442">
    <property type="entry name" value="GST_omega"/>
</dbReference>
<feature type="domain" description="GST N-terminal" evidence="5">
    <location>
        <begin position="2"/>
        <end position="80"/>
    </location>
</feature>
<dbReference type="InterPro" id="IPR010987">
    <property type="entry name" value="Glutathione-S-Trfase_C-like"/>
</dbReference>
<dbReference type="OrthoDB" id="508763at2"/>
<evidence type="ECO:0000256" key="2">
    <source>
        <dbReference type="ARBA" id="ARBA00022679"/>
    </source>
</evidence>
<accession>K9VYI3</accession>
<sequence>MAEIEIYSAAACPYAHRTRLALLEKGINFKVIEIDLNNKPDWFKNISPYSKVPVIKHGNDCIWESSIINEYLDEVFPEPPLMPTIPGQRAIARIWIDFFNNKLLPAFYKILLNQDIAQQQHWAQELKNHLLFMEQEGISKLSTDGSYWFGKSFSLVDLSLYPWFERWCVLEHYRDFFLPSECDRLQQWWTAMSVRESVASIKQSPDFYIPQYSKYANGTASGITAQEMRRV</sequence>
<organism evidence="7 8">
    <name type="scientific">Crinalium epipsammum PCC 9333</name>
    <dbReference type="NCBI Taxonomy" id="1173022"/>
    <lineage>
        <taxon>Bacteria</taxon>
        <taxon>Bacillati</taxon>
        <taxon>Cyanobacteriota</taxon>
        <taxon>Cyanophyceae</taxon>
        <taxon>Gomontiellales</taxon>
        <taxon>Gomontiellaceae</taxon>
        <taxon>Crinalium</taxon>
    </lineage>
</organism>
<dbReference type="PATRIC" id="fig|1173022.3.peg.1799"/>
<dbReference type="PROSITE" id="PS51354">
    <property type="entry name" value="GLUTAREDOXIN_2"/>
    <property type="match status" value="1"/>
</dbReference>
<comment type="catalytic activity">
    <reaction evidence="4">
        <text>RX + glutathione = an S-substituted glutathione + a halide anion + H(+)</text>
        <dbReference type="Rhea" id="RHEA:16437"/>
        <dbReference type="ChEBI" id="CHEBI:15378"/>
        <dbReference type="ChEBI" id="CHEBI:16042"/>
        <dbReference type="ChEBI" id="CHEBI:17792"/>
        <dbReference type="ChEBI" id="CHEBI:57925"/>
        <dbReference type="ChEBI" id="CHEBI:90779"/>
        <dbReference type="EC" id="2.5.1.18"/>
    </reaction>
</comment>
<evidence type="ECO:0000259" key="5">
    <source>
        <dbReference type="PROSITE" id="PS50404"/>
    </source>
</evidence>
<reference evidence="7 8" key="1">
    <citation type="submission" date="2012-06" db="EMBL/GenBank/DDBJ databases">
        <title>Finished chromosome of genome of Crinalium epipsammum PCC 9333.</title>
        <authorList>
            <consortium name="US DOE Joint Genome Institute"/>
            <person name="Gugger M."/>
            <person name="Coursin T."/>
            <person name="Rippka R."/>
            <person name="Tandeau De Marsac N."/>
            <person name="Huntemann M."/>
            <person name="Wei C.-L."/>
            <person name="Han J."/>
            <person name="Detter J.C."/>
            <person name="Han C."/>
            <person name="Tapia R."/>
            <person name="Davenport K."/>
            <person name="Daligault H."/>
            <person name="Erkkila T."/>
            <person name="Gu W."/>
            <person name="Munk A.C.C."/>
            <person name="Teshima H."/>
            <person name="Xu Y."/>
            <person name="Chain P."/>
            <person name="Chen A."/>
            <person name="Krypides N."/>
            <person name="Mavromatis K."/>
            <person name="Markowitz V."/>
            <person name="Szeto E."/>
            <person name="Ivanova N."/>
            <person name="Mikhailova N."/>
            <person name="Ovchinnikova G."/>
            <person name="Pagani I."/>
            <person name="Pati A."/>
            <person name="Goodwin L."/>
            <person name="Peters L."/>
            <person name="Pitluck S."/>
            <person name="Woyke T."/>
            <person name="Kerfeld C."/>
        </authorList>
    </citation>
    <scope>NUCLEOTIDE SEQUENCE [LARGE SCALE GENOMIC DNA]</scope>
    <source>
        <strain evidence="7 8">PCC 9333</strain>
    </source>
</reference>
<dbReference type="Gene3D" id="3.40.30.10">
    <property type="entry name" value="Glutaredoxin"/>
    <property type="match status" value="1"/>
</dbReference>
<dbReference type="InterPro" id="IPR040079">
    <property type="entry name" value="Glutathione_S-Trfase"/>
</dbReference>
<dbReference type="GO" id="GO:0005737">
    <property type="term" value="C:cytoplasm"/>
    <property type="evidence" value="ECO:0007669"/>
    <property type="project" value="InterPro"/>
</dbReference>
<evidence type="ECO:0000256" key="1">
    <source>
        <dbReference type="ARBA" id="ARBA00012452"/>
    </source>
</evidence>
<dbReference type="InterPro" id="IPR045073">
    <property type="entry name" value="Omega/Tau-like"/>
</dbReference>
<dbReference type="GO" id="GO:0045174">
    <property type="term" value="F:glutathione dehydrogenase (ascorbate) activity"/>
    <property type="evidence" value="ECO:0007669"/>
    <property type="project" value="UniProtKB-ARBA"/>
</dbReference>
<dbReference type="SFLD" id="SFLDS00019">
    <property type="entry name" value="Glutathione_Transferase_(cytos"/>
    <property type="match status" value="1"/>
</dbReference>
<dbReference type="Proteomes" id="UP000010472">
    <property type="component" value="Chromosome"/>
</dbReference>
<protein>
    <recommendedName>
        <fullName evidence="1">glutathione transferase</fullName>
        <ecNumber evidence="1">2.5.1.18</ecNumber>
    </recommendedName>
</protein>
<dbReference type="InterPro" id="IPR004045">
    <property type="entry name" value="Glutathione_S-Trfase_N"/>
</dbReference>
<dbReference type="PANTHER" id="PTHR43968:SF6">
    <property type="entry name" value="GLUTATHIONE S-TRANSFERASE OMEGA"/>
    <property type="match status" value="1"/>
</dbReference>
<dbReference type="InterPro" id="IPR036249">
    <property type="entry name" value="Thioredoxin-like_sf"/>
</dbReference>
<dbReference type="Pfam" id="PF13409">
    <property type="entry name" value="GST_N_2"/>
    <property type="match status" value="1"/>
</dbReference>
<keyword evidence="3" id="KW-0560">Oxidoreductase</keyword>
<dbReference type="SFLD" id="SFLDG01152">
    <property type="entry name" value="Main.3:_Omega-_and_Tau-like"/>
    <property type="match status" value="1"/>
</dbReference>
<dbReference type="SUPFAM" id="SSF52833">
    <property type="entry name" value="Thioredoxin-like"/>
    <property type="match status" value="1"/>
</dbReference>
<dbReference type="GO" id="GO:0004364">
    <property type="term" value="F:glutathione transferase activity"/>
    <property type="evidence" value="ECO:0007669"/>
    <property type="project" value="UniProtKB-EC"/>
</dbReference>
<dbReference type="FunFam" id="3.40.30.10:FF:000123">
    <property type="entry name" value="Glutathione transferase o1"/>
    <property type="match status" value="1"/>
</dbReference>
<gene>
    <name evidence="7" type="ORF">Cri9333_1664</name>
</gene>
<evidence type="ECO:0000313" key="7">
    <source>
        <dbReference type="EMBL" id="AFZ12552.1"/>
    </source>
</evidence>
<evidence type="ECO:0000313" key="8">
    <source>
        <dbReference type="Proteomes" id="UP000010472"/>
    </source>
</evidence>
<feature type="domain" description="GST C-terminal" evidence="6">
    <location>
        <begin position="85"/>
        <end position="212"/>
    </location>
</feature>
<keyword evidence="2 7" id="KW-0808">Transferase</keyword>
<dbReference type="InterPro" id="IPR036282">
    <property type="entry name" value="Glutathione-S-Trfase_C_sf"/>
</dbReference>
<dbReference type="AlphaFoldDB" id="K9VYI3"/>
<dbReference type="CDD" id="cd00299">
    <property type="entry name" value="GST_C_family"/>
    <property type="match status" value="1"/>
</dbReference>
<dbReference type="PROSITE" id="PS50404">
    <property type="entry name" value="GST_NTER"/>
    <property type="match status" value="1"/>
</dbReference>
<dbReference type="PANTHER" id="PTHR43968">
    <property type="match status" value="1"/>
</dbReference>
<dbReference type="PROSITE" id="PS50405">
    <property type="entry name" value="GST_CTER"/>
    <property type="match status" value="1"/>
</dbReference>
<evidence type="ECO:0000256" key="3">
    <source>
        <dbReference type="ARBA" id="ARBA00023002"/>
    </source>
</evidence>
<dbReference type="EC" id="2.5.1.18" evidence="1"/>
<dbReference type="SFLD" id="SFLDG00358">
    <property type="entry name" value="Main_(cytGST)"/>
    <property type="match status" value="1"/>
</dbReference>
<dbReference type="EMBL" id="CP003620">
    <property type="protein sequence ID" value="AFZ12552.1"/>
    <property type="molecule type" value="Genomic_DNA"/>
</dbReference>
<dbReference type="STRING" id="1173022.Cri9333_1664"/>
<dbReference type="Pfam" id="PF13410">
    <property type="entry name" value="GST_C_2"/>
    <property type="match status" value="1"/>
</dbReference>
<dbReference type="RefSeq" id="WP_015202672.1">
    <property type="nucleotide sequence ID" value="NC_019753.1"/>
</dbReference>